<evidence type="ECO:0000256" key="1">
    <source>
        <dbReference type="ARBA" id="ARBA00009865"/>
    </source>
</evidence>
<keyword evidence="7" id="KW-1185">Reference proteome</keyword>
<evidence type="ECO:0000256" key="5">
    <source>
        <dbReference type="SAM" id="SignalP"/>
    </source>
</evidence>
<dbReference type="GO" id="GO:0005975">
    <property type="term" value="P:carbohydrate metabolic process"/>
    <property type="evidence" value="ECO:0007669"/>
    <property type="project" value="InterPro"/>
</dbReference>
<keyword evidence="3 4" id="KW-0326">Glycosidase</keyword>
<protein>
    <submittedName>
        <fullName evidence="6">Glycoside hydrolase family 43 protein</fullName>
    </submittedName>
</protein>
<keyword evidence="5" id="KW-0732">Signal</keyword>
<accession>A0A2J6QCR4</accession>
<dbReference type="PANTHER" id="PTHR22925">
    <property type="entry name" value="GLYCOSYL HYDROLASE 43 FAMILY MEMBER"/>
    <property type="match status" value="1"/>
</dbReference>
<evidence type="ECO:0000313" key="6">
    <source>
        <dbReference type="EMBL" id="PMD24060.1"/>
    </source>
</evidence>
<dbReference type="Proteomes" id="UP000235672">
    <property type="component" value="Unassembled WGS sequence"/>
</dbReference>
<name>A0A2J6QCR4_9HELO</name>
<dbReference type="GO" id="GO:0004553">
    <property type="term" value="F:hydrolase activity, hydrolyzing O-glycosyl compounds"/>
    <property type="evidence" value="ECO:0007669"/>
    <property type="project" value="InterPro"/>
</dbReference>
<organism evidence="6 7">
    <name type="scientific">Hyaloscypha hepaticicola</name>
    <dbReference type="NCBI Taxonomy" id="2082293"/>
    <lineage>
        <taxon>Eukaryota</taxon>
        <taxon>Fungi</taxon>
        <taxon>Dikarya</taxon>
        <taxon>Ascomycota</taxon>
        <taxon>Pezizomycotina</taxon>
        <taxon>Leotiomycetes</taxon>
        <taxon>Helotiales</taxon>
        <taxon>Hyaloscyphaceae</taxon>
        <taxon>Hyaloscypha</taxon>
    </lineage>
</organism>
<evidence type="ECO:0000256" key="2">
    <source>
        <dbReference type="ARBA" id="ARBA00022801"/>
    </source>
</evidence>
<dbReference type="AlphaFoldDB" id="A0A2J6QCR4"/>
<evidence type="ECO:0000256" key="3">
    <source>
        <dbReference type="ARBA" id="ARBA00023295"/>
    </source>
</evidence>
<dbReference type="InterPro" id="IPR006710">
    <property type="entry name" value="Glyco_hydro_43"/>
</dbReference>
<dbReference type="Pfam" id="PF04616">
    <property type="entry name" value="Glyco_hydro_43"/>
    <property type="match status" value="1"/>
</dbReference>
<dbReference type="OrthoDB" id="9970295at2759"/>
<evidence type="ECO:0000256" key="4">
    <source>
        <dbReference type="RuleBase" id="RU361187"/>
    </source>
</evidence>
<proteinExistence type="inferred from homology"/>
<gene>
    <name evidence="6" type="ORF">NA56DRAFT_567576</name>
</gene>
<dbReference type="EMBL" id="KZ613473">
    <property type="protein sequence ID" value="PMD24060.1"/>
    <property type="molecule type" value="Genomic_DNA"/>
</dbReference>
<feature type="chain" id="PRO_5014332126" evidence="5">
    <location>
        <begin position="21"/>
        <end position="539"/>
    </location>
</feature>
<dbReference type="CDD" id="cd18824">
    <property type="entry name" value="GH43_CtGH43-like"/>
    <property type="match status" value="1"/>
</dbReference>
<dbReference type="Gene3D" id="2.115.10.20">
    <property type="entry name" value="Glycosyl hydrolase domain, family 43"/>
    <property type="match status" value="1"/>
</dbReference>
<dbReference type="STRING" id="1745343.A0A2J6QCR4"/>
<dbReference type="InterPro" id="IPR023296">
    <property type="entry name" value="Glyco_hydro_beta-prop_sf"/>
</dbReference>
<evidence type="ECO:0000313" key="7">
    <source>
        <dbReference type="Proteomes" id="UP000235672"/>
    </source>
</evidence>
<feature type="signal peptide" evidence="5">
    <location>
        <begin position="1"/>
        <end position="20"/>
    </location>
</feature>
<dbReference type="SUPFAM" id="SSF75005">
    <property type="entry name" value="Arabinanase/levansucrase/invertase"/>
    <property type="match status" value="1"/>
</dbReference>
<dbReference type="PANTHER" id="PTHR22925:SF3">
    <property type="entry name" value="GLYCOSYL HYDROLASE FAMILY PROTEIN 43"/>
    <property type="match status" value="1"/>
</dbReference>
<sequence length="539" mass="57251">MLTLSILSLLLGACVSTVAAVASVQTTFSNSVHYQFDTDGNAIDLTSAKIDFLGGTYIWYGLPFGCGEAFCGIASYSSSDLQTWHFNGFLFDPNTPEIQNLCSVPLSGNCGRPHIVYSEQNKNYVLWVNQASPGYLLFTSSNPTSGFTMLQQRALVGFQPPGPFQAGDFSVQTINGAGYLAYSLIDFTTTGASIWPPFNQSIYFQQLTPSMLNTTGSVSHVVSSAVDLVDFEAESPDIFKRGDYFYVSASNTCGFCTGTLLLMYRSKSISGPWKRQIISADTCGGQSNGVLALPSPSGGATSYLHIADLVSTAPLTGTRTAAHGHQFQLLSFNPDGTVKDLNCSPSQTFTVSLIPGSAVPSTGLATTSTDSSGEVAAWTPTCNLPTYQLYQTWSSSKTGTLSEVGVNVAGDNPTGNLTLTIFRYQQNNDFFTPHYVWETLATVNVPPSGISQAFEVIRVPVGKAVSAGDRLGIALVSGSATPMCTLVKTSPNVLFDADTSTRTLFANGPGQVSLRGRGATTPPVVVMPGAEIKWYAIVV</sequence>
<reference evidence="6 7" key="1">
    <citation type="submission" date="2016-05" db="EMBL/GenBank/DDBJ databases">
        <title>A degradative enzymes factory behind the ericoid mycorrhizal symbiosis.</title>
        <authorList>
            <consortium name="DOE Joint Genome Institute"/>
            <person name="Martino E."/>
            <person name="Morin E."/>
            <person name="Grelet G."/>
            <person name="Kuo A."/>
            <person name="Kohler A."/>
            <person name="Daghino S."/>
            <person name="Barry K."/>
            <person name="Choi C."/>
            <person name="Cichocki N."/>
            <person name="Clum A."/>
            <person name="Copeland A."/>
            <person name="Hainaut M."/>
            <person name="Haridas S."/>
            <person name="Labutti K."/>
            <person name="Lindquist E."/>
            <person name="Lipzen A."/>
            <person name="Khouja H.-R."/>
            <person name="Murat C."/>
            <person name="Ohm R."/>
            <person name="Olson A."/>
            <person name="Spatafora J."/>
            <person name="Veneault-Fourrey C."/>
            <person name="Henrissat B."/>
            <person name="Grigoriev I."/>
            <person name="Martin F."/>
            <person name="Perotto S."/>
        </authorList>
    </citation>
    <scope>NUCLEOTIDE SEQUENCE [LARGE SCALE GENOMIC DNA]</scope>
    <source>
        <strain evidence="6 7">UAMH 7357</strain>
    </source>
</reference>
<comment type="similarity">
    <text evidence="1 4">Belongs to the glycosyl hydrolase 43 family.</text>
</comment>
<keyword evidence="2 4" id="KW-0378">Hydrolase</keyword>